<protein>
    <submittedName>
        <fullName evidence="1">Uncharacterized protein</fullName>
    </submittedName>
</protein>
<organism evidence="1 2">
    <name type="scientific">Actinomadura barringtoniae</name>
    <dbReference type="NCBI Taxonomy" id="1427535"/>
    <lineage>
        <taxon>Bacteria</taxon>
        <taxon>Bacillati</taxon>
        <taxon>Actinomycetota</taxon>
        <taxon>Actinomycetes</taxon>
        <taxon>Streptosporangiales</taxon>
        <taxon>Thermomonosporaceae</taxon>
        <taxon>Actinomadura</taxon>
    </lineage>
</organism>
<dbReference type="Proteomes" id="UP000669179">
    <property type="component" value="Unassembled WGS sequence"/>
</dbReference>
<evidence type="ECO:0000313" key="2">
    <source>
        <dbReference type="Proteomes" id="UP000669179"/>
    </source>
</evidence>
<dbReference type="EMBL" id="JAGEOJ010000007">
    <property type="protein sequence ID" value="MBO2449263.1"/>
    <property type="molecule type" value="Genomic_DNA"/>
</dbReference>
<comment type="caution">
    <text evidence="1">The sequence shown here is derived from an EMBL/GenBank/DDBJ whole genome shotgun (WGS) entry which is preliminary data.</text>
</comment>
<sequence length="391" mass="43902">MREEQQRISTSLLDLDSHHGYRLLHGARLAGDTWRRWDEAQTRIALLWRLFDAYQRVLDAAAQQRERIGRRADHDALRRLTWLLTGPSVELPGGEVPLEKRTLLGPAKERATLDEAVDMMSTAYDRAADVIAAADAAWSALLVPLEAAEESWRETARIGQSLDDVRHPELDRLGRELTALGRLVRTDPLSLVRDGRPDTSRLDRVRAALDGLRAEFAELAGLRDGFPQRAAGLRATIERVEAVEREARDARETALVKIENATVPEPPAQGTALRERLAALDALREECRWSELARHTEELDRAAAQALEQAGHSVRLSTGLLDRRGELRGRLEAYRAKAGRLGFAEDELLTRLHGEARELLWTAPCDLRRATAAVAEYQRALRACEKETRRA</sequence>
<proteinExistence type="predicted"/>
<name>A0A939PBA0_9ACTN</name>
<gene>
    <name evidence="1" type="ORF">J4573_19315</name>
</gene>
<keyword evidence="2" id="KW-1185">Reference proteome</keyword>
<accession>A0A939PBA0</accession>
<dbReference type="AlphaFoldDB" id="A0A939PBA0"/>
<evidence type="ECO:0000313" key="1">
    <source>
        <dbReference type="EMBL" id="MBO2449263.1"/>
    </source>
</evidence>
<reference evidence="1" key="1">
    <citation type="submission" date="2021-03" db="EMBL/GenBank/DDBJ databases">
        <authorList>
            <person name="Kanchanasin P."/>
            <person name="Saeng-In P."/>
            <person name="Phongsopitanun W."/>
            <person name="Yuki M."/>
            <person name="Kudo T."/>
            <person name="Ohkuma M."/>
            <person name="Tanasupawat S."/>
        </authorList>
    </citation>
    <scope>NUCLEOTIDE SEQUENCE</scope>
    <source>
        <strain evidence="1">GKU 128</strain>
    </source>
</reference>